<dbReference type="Gene3D" id="3.40.605.10">
    <property type="entry name" value="Aldehyde Dehydrogenase, Chain A, domain 1"/>
    <property type="match status" value="1"/>
</dbReference>
<name>A0A9E5JPT1_9MICO</name>
<dbReference type="EMBL" id="VIKT02000007">
    <property type="protein sequence ID" value="NHF62786.1"/>
    <property type="molecule type" value="Genomic_DNA"/>
</dbReference>
<evidence type="ECO:0000259" key="11">
    <source>
        <dbReference type="Pfam" id="PF01619"/>
    </source>
</evidence>
<evidence type="ECO:0000256" key="5">
    <source>
        <dbReference type="ARBA" id="ARBA00048142"/>
    </source>
</evidence>
<dbReference type="InterPro" id="IPR025703">
    <property type="entry name" value="Bifunct_PutA"/>
</dbReference>
<feature type="active site" evidence="6">
    <location>
        <position position="766"/>
    </location>
</feature>
<feature type="region of interest" description="Disordered" evidence="9">
    <location>
        <begin position="467"/>
        <end position="501"/>
    </location>
</feature>
<protein>
    <recommendedName>
        <fullName evidence="2">L-glutamate gamma-semialdehyde dehydrogenase</fullName>
        <ecNumber evidence="2">1.2.1.88</ecNumber>
    </recommendedName>
</protein>
<dbReference type="InterPro" id="IPR016161">
    <property type="entry name" value="Ald_DH/histidinol_DH"/>
</dbReference>
<dbReference type="PIRSF" id="PIRSF000197">
    <property type="entry name" value="Bifunct_PutA"/>
    <property type="match status" value="1"/>
</dbReference>
<evidence type="ECO:0000256" key="9">
    <source>
        <dbReference type="SAM" id="MobiDB-lite"/>
    </source>
</evidence>
<dbReference type="RefSeq" id="WP_152583377.1">
    <property type="nucleotide sequence ID" value="NZ_VIKT02000007.1"/>
</dbReference>
<reference evidence="12 13" key="1">
    <citation type="submission" date="2020-03" db="EMBL/GenBank/DDBJ databases">
        <title>Chryseoglobus sp. isolated from a deep-sea seamount.</title>
        <authorList>
            <person name="Zhang D.-C."/>
        </authorList>
    </citation>
    <scope>NUCLEOTIDE SEQUENCE [LARGE SCALE GENOMIC DNA]</scope>
    <source>
        <strain evidence="12 13">KN1116</strain>
    </source>
</reference>
<evidence type="ECO:0000259" key="10">
    <source>
        <dbReference type="Pfam" id="PF00171"/>
    </source>
</evidence>
<evidence type="ECO:0000256" key="8">
    <source>
        <dbReference type="RuleBase" id="RU003345"/>
    </source>
</evidence>
<evidence type="ECO:0000256" key="6">
    <source>
        <dbReference type="PIRSR" id="PIRSR000197-1"/>
    </source>
</evidence>
<accession>A0A9E5JPT1</accession>
<dbReference type="InterPro" id="IPR002872">
    <property type="entry name" value="Proline_DH_dom"/>
</dbReference>
<dbReference type="Pfam" id="PF01619">
    <property type="entry name" value="Pro_dh"/>
    <property type="match status" value="1"/>
</dbReference>
<dbReference type="SUPFAM" id="SSF51730">
    <property type="entry name" value="FAD-linked oxidoreductase"/>
    <property type="match status" value="1"/>
</dbReference>
<gene>
    <name evidence="12" type="ORF">FK219_005975</name>
</gene>
<organism evidence="12 13">
    <name type="scientific">Microcella pacifica</name>
    <dbReference type="NCBI Taxonomy" id="2591847"/>
    <lineage>
        <taxon>Bacteria</taxon>
        <taxon>Bacillati</taxon>
        <taxon>Actinomycetota</taxon>
        <taxon>Actinomycetes</taxon>
        <taxon>Micrococcales</taxon>
        <taxon>Microbacteriaceae</taxon>
        <taxon>Microcella</taxon>
    </lineage>
</organism>
<comment type="caution">
    <text evidence="12">The sequence shown here is derived from an EMBL/GenBank/DDBJ whole genome shotgun (WGS) entry which is preliminary data.</text>
</comment>
<comment type="pathway">
    <text evidence="1">Amino-acid degradation; L-proline degradation into L-glutamate; L-glutamate from L-proline: step 2/2.</text>
</comment>
<feature type="domain" description="Proline dehydrogenase" evidence="11">
    <location>
        <begin position="133"/>
        <end position="424"/>
    </location>
</feature>
<evidence type="ECO:0000256" key="2">
    <source>
        <dbReference type="ARBA" id="ARBA00012884"/>
    </source>
</evidence>
<dbReference type="GO" id="GO:0004657">
    <property type="term" value="F:proline dehydrogenase activity"/>
    <property type="evidence" value="ECO:0007669"/>
    <property type="project" value="InterPro"/>
</dbReference>
<dbReference type="PROSITE" id="PS00687">
    <property type="entry name" value="ALDEHYDE_DEHYDR_GLU"/>
    <property type="match status" value="1"/>
</dbReference>
<dbReference type="AlphaFoldDB" id="A0A9E5JPT1"/>
<dbReference type="Gene3D" id="3.40.309.10">
    <property type="entry name" value="Aldehyde Dehydrogenase, Chain A, domain 2"/>
    <property type="match status" value="1"/>
</dbReference>
<keyword evidence="3 8" id="KW-0560">Oxidoreductase</keyword>
<dbReference type="InterPro" id="IPR050485">
    <property type="entry name" value="Proline_metab_enzyme"/>
</dbReference>
<comment type="catalytic activity">
    <reaction evidence="5">
        <text>L-glutamate 5-semialdehyde + NAD(+) + H2O = L-glutamate + NADH + 2 H(+)</text>
        <dbReference type="Rhea" id="RHEA:30235"/>
        <dbReference type="ChEBI" id="CHEBI:15377"/>
        <dbReference type="ChEBI" id="CHEBI:15378"/>
        <dbReference type="ChEBI" id="CHEBI:29985"/>
        <dbReference type="ChEBI" id="CHEBI:57540"/>
        <dbReference type="ChEBI" id="CHEBI:57945"/>
        <dbReference type="ChEBI" id="CHEBI:58066"/>
        <dbReference type="EC" id="1.2.1.88"/>
    </reaction>
</comment>
<dbReference type="InterPro" id="IPR029041">
    <property type="entry name" value="FAD-linked_oxidoreductase-like"/>
</dbReference>
<dbReference type="GO" id="GO:0010133">
    <property type="term" value="P:L-proline catabolic process to L-glutamate"/>
    <property type="evidence" value="ECO:0007669"/>
    <property type="project" value="InterPro"/>
</dbReference>
<dbReference type="PANTHER" id="PTHR42862:SF1">
    <property type="entry name" value="DELTA-1-PYRROLINE-5-CARBOXYLATE DEHYDROGENASE 2, ISOFORM A-RELATED"/>
    <property type="match status" value="1"/>
</dbReference>
<dbReference type="InterPro" id="IPR016163">
    <property type="entry name" value="Ald_DH_C"/>
</dbReference>
<dbReference type="InterPro" id="IPR029510">
    <property type="entry name" value="Ald_DH_CS_GLU"/>
</dbReference>
<evidence type="ECO:0000256" key="3">
    <source>
        <dbReference type="ARBA" id="ARBA00023002"/>
    </source>
</evidence>
<dbReference type="PROSITE" id="PS00070">
    <property type="entry name" value="ALDEHYDE_DEHYDR_CYS"/>
    <property type="match status" value="1"/>
</dbReference>
<dbReference type="InterPro" id="IPR016162">
    <property type="entry name" value="Ald_DH_N"/>
</dbReference>
<dbReference type="Pfam" id="PF00171">
    <property type="entry name" value="Aldedh"/>
    <property type="match status" value="1"/>
</dbReference>
<keyword evidence="13" id="KW-1185">Reference proteome</keyword>
<dbReference type="GO" id="GO:0003700">
    <property type="term" value="F:DNA-binding transcription factor activity"/>
    <property type="evidence" value="ECO:0007669"/>
    <property type="project" value="InterPro"/>
</dbReference>
<evidence type="ECO:0000313" key="13">
    <source>
        <dbReference type="Proteomes" id="UP000818266"/>
    </source>
</evidence>
<dbReference type="SUPFAM" id="SSF53720">
    <property type="entry name" value="ALDH-like"/>
    <property type="match status" value="1"/>
</dbReference>
<dbReference type="InterPro" id="IPR015590">
    <property type="entry name" value="Aldehyde_DH_dom"/>
</dbReference>
<dbReference type="EC" id="1.2.1.88" evidence="2"/>
<proteinExistence type="inferred from homology"/>
<evidence type="ECO:0000256" key="4">
    <source>
        <dbReference type="ARBA" id="ARBA00023027"/>
    </source>
</evidence>
<dbReference type="InterPro" id="IPR016160">
    <property type="entry name" value="Ald_DH_CS_CYS"/>
</dbReference>
<evidence type="ECO:0000313" key="12">
    <source>
        <dbReference type="EMBL" id="NHF62786.1"/>
    </source>
</evidence>
<dbReference type="Gene3D" id="3.20.20.220">
    <property type="match status" value="1"/>
</dbReference>
<dbReference type="GO" id="GO:0003842">
    <property type="term" value="F:L-glutamate gamma-semialdehyde dehydrogenase activity"/>
    <property type="evidence" value="ECO:0007669"/>
    <property type="project" value="UniProtKB-EC"/>
</dbReference>
<feature type="domain" description="Aldehyde dehydrogenase" evidence="10">
    <location>
        <begin position="532"/>
        <end position="947"/>
    </location>
</feature>
<evidence type="ECO:0000256" key="1">
    <source>
        <dbReference type="ARBA" id="ARBA00004786"/>
    </source>
</evidence>
<keyword evidence="4" id="KW-0520">NAD</keyword>
<feature type="active site" evidence="6 7">
    <location>
        <position position="732"/>
    </location>
</feature>
<evidence type="ECO:0000256" key="7">
    <source>
        <dbReference type="PROSITE-ProRule" id="PRU10007"/>
    </source>
</evidence>
<comment type="similarity">
    <text evidence="8">Belongs to the aldehyde dehydrogenase family.</text>
</comment>
<dbReference type="OrthoDB" id="9812625at2"/>
<dbReference type="PANTHER" id="PTHR42862">
    <property type="entry name" value="DELTA-1-PYRROLINE-5-CARBOXYLATE DEHYDROGENASE 1, ISOFORM A-RELATED"/>
    <property type="match status" value="1"/>
</dbReference>
<dbReference type="GO" id="GO:0009898">
    <property type="term" value="C:cytoplasmic side of plasma membrane"/>
    <property type="evidence" value="ECO:0007669"/>
    <property type="project" value="TreeGrafter"/>
</dbReference>
<sequence length="1194" mass="128823">MSFDSATPTTPATLADPAVRLVRHWLSQTEDVKPDASATRLAGLLQDPLGLEFALGFVDRVARPDDLRVAARNLEQLSQRIPRFLPWYLRFLIRLGGGFAPLLPWPIVPIARRVLRGMVGHLIIDATPSRLGRTLQKLRGDGDQLNINLLGEAVLGDAEADRRLEGIRELVDRDDVDYVSVKVSAIVSQLSMWSFDETVDRVVDRLVPLYEAAALGVRPTFLNLDMEEFRDLDLTMEVFERLLDRATLRQYEAGIVLQAYLPEALPALERLTAWAQARRAAGGAGIKVRVVKGANLAMERVDAALHGWPVAVLPSKQASDTNYKRVLDHAFHPDRVDAVRIGVAGHNLFDIAWAHLLADSRGVSDRVEFEMLLGMAPDQADAVRRTVGHLLLYTPVVHPRDFESAISYLIRRLEENASTENFMSGVFELVDDATIFAREEGRFRASLDDLVAAPAAPVVHRVQNRLADTPHPLPEGTGVRDGAGVREGFGNEPDTDPALPANREWGRAVLRAAAAGLENGRLPGSELVQQAAVTEAGVLERVVSEARSAASGWAVRGAGGRAEILHAAGRMLASRRAELLEVMVAEAGKTLAEGDPEISEAIDFAHYYAESAHDLARIDDARFEPARLTVVAPPWNFPVAIPAGSTLAALAAGSSVIIKPAPQVRHCAAVMVQALWDAGVPREVLRFVDVPENEVGQALMSHPSVDRLVLTGAWETAALFRSWRSDLPILAETSGKNAIVITPSADVDLAVADLAKSAFGHAGQKCSAASLAILVGSVADSDRFERQLVDAVMTMKVGASTDPTTIVGPLIEPAQGKLLRALTTLDEGESWLIEPRQLDDEGRSWSPGVRRGVTEGSEFHTTEYFGPVLGIMRARSLDEAIALQNATSFGLTAGLHSLDVDEVDHWLEHVEAGNLYVNRGITGAIVRRQPFGGWKRSSVGGSTKAGGPSYVMGFGSWHPVAREPKQNLSVRGLHDGVRRLLEAAQPALDFVGFDAARAGALSDQAAWEDEFGLGRDDSQLGVERNVLRYRRTDVTVRAAEGAPTVGLVRVLLAAARVGARVQLSSAAPIPARLLATIEAGESRLRVSSVAIESDSAFSARVVQERPARIRLIGSDGTVVAAADAGTDAPRARPALEVARELHAALGGDPDVAIWSNPVTVSGRVELLPFLREQAVSLTAHRFGNPYPAMGELEF</sequence>
<dbReference type="Proteomes" id="UP000818266">
    <property type="component" value="Unassembled WGS sequence"/>
</dbReference>